<dbReference type="OrthoDB" id="406765at2759"/>
<proteinExistence type="predicted"/>
<evidence type="ECO:0000313" key="1">
    <source>
        <dbReference type="EMBL" id="KIW55660.1"/>
    </source>
</evidence>
<keyword evidence="2" id="KW-1185">Reference proteome</keyword>
<dbReference type="STRING" id="348802.A0A0D2ELU2"/>
<organism evidence="1 2">
    <name type="scientific">Exophiala xenobiotica</name>
    <dbReference type="NCBI Taxonomy" id="348802"/>
    <lineage>
        <taxon>Eukaryota</taxon>
        <taxon>Fungi</taxon>
        <taxon>Dikarya</taxon>
        <taxon>Ascomycota</taxon>
        <taxon>Pezizomycotina</taxon>
        <taxon>Eurotiomycetes</taxon>
        <taxon>Chaetothyriomycetidae</taxon>
        <taxon>Chaetothyriales</taxon>
        <taxon>Herpotrichiellaceae</taxon>
        <taxon>Exophiala</taxon>
    </lineage>
</organism>
<dbReference type="SUPFAM" id="SSF56059">
    <property type="entry name" value="Glutathione synthetase ATP-binding domain-like"/>
    <property type="match status" value="1"/>
</dbReference>
<evidence type="ECO:0000313" key="2">
    <source>
        <dbReference type="Proteomes" id="UP000054342"/>
    </source>
</evidence>
<dbReference type="PANTHER" id="PTHR39217">
    <property type="match status" value="1"/>
</dbReference>
<dbReference type="AlphaFoldDB" id="A0A0D2ELU2"/>
<evidence type="ECO:0008006" key="3">
    <source>
        <dbReference type="Google" id="ProtNLM"/>
    </source>
</evidence>
<reference evidence="1 2" key="1">
    <citation type="submission" date="2015-01" db="EMBL/GenBank/DDBJ databases">
        <title>The Genome Sequence of Exophiala xenobiotica CBS118157.</title>
        <authorList>
            <consortium name="The Broad Institute Genomics Platform"/>
            <person name="Cuomo C."/>
            <person name="de Hoog S."/>
            <person name="Gorbushina A."/>
            <person name="Stielow B."/>
            <person name="Teixiera M."/>
            <person name="Abouelleil A."/>
            <person name="Chapman S.B."/>
            <person name="Priest M."/>
            <person name="Young S.K."/>
            <person name="Wortman J."/>
            <person name="Nusbaum C."/>
            <person name="Birren B."/>
        </authorList>
    </citation>
    <scope>NUCLEOTIDE SEQUENCE [LARGE SCALE GENOMIC DNA]</scope>
    <source>
        <strain evidence="1 2">CBS 118157</strain>
    </source>
</reference>
<dbReference type="HOGENOM" id="CLU_070819_1_0_1"/>
<dbReference type="RefSeq" id="XP_013316244.1">
    <property type="nucleotide sequence ID" value="XM_013460790.1"/>
</dbReference>
<dbReference type="GeneID" id="25326299"/>
<accession>A0A0D2ELU2</accession>
<name>A0A0D2ELU2_9EURO</name>
<dbReference type="Gene3D" id="3.30.470.20">
    <property type="entry name" value="ATP-grasp fold, B domain"/>
    <property type="match status" value="1"/>
</dbReference>
<dbReference type="PANTHER" id="PTHR39217:SF1">
    <property type="entry name" value="GLUTATHIONE SYNTHETASE"/>
    <property type="match status" value="1"/>
</dbReference>
<protein>
    <recommendedName>
        <fullName evidence="3">ATP-grasp domain-containing protein</fullName>
    </recommendedName>
</protein>
<sequence length="386" mass="42543">MILKANTSTNTKTEPSILFLTTADPATIRAEWPYYQNWTLPTALKSRANAQVHIRCWRDDSLTSEVLAGYDNITFLWCNNYHEHPVAFLAFLRERLCPVVADFSSSSPRSSRSMQTRVVNNANVVLWNTDKTYLQDVREAGFLIPDTEFLEAIDANFETVAELAGRIARSPVAAAAAATAKKGKGKGVVLKPSISGSSKQTYLLNDPNLLSENDTAYLRAILRDGIDGSLMIQAYEPAIANGEYSLVYIAGEHTHTMVKTPARGEFRCQAEFGGQTAQVDNSLVPQAARDTATRILEYMESRFGSLLGYCRIDGVIRDDGSFVMMEIEAIEPHLWLETHADEKTKEKLQACFGPEAAVPSIDTIGERSSAIAFDRFDATGVLGVEV</sequence>
<dbReference type="EMBL" id="KN847319">
    <property type="protein sequence ID" value="KIW55660.1"/>
    <property type="molecule type" value="Genomic_DNA"/>
</dbReference>
<dbReference type="Proteomes" id="UP000054342">
    <property type="component" value="Unassembled WGS sequence"/>
</dbReference>
<gene>
    <name evidence="1" type="ORF">PV05_04391</name>
</gene>
<dbReference type="InterPro" id="IPR053191">
    <property type="entry name" value="DcsG_Biosynth_Enzyme"/>
</dbReference>